<name>F9YTB3_CAPCC</name>
<dbReference type="KEGG" id="ccm:Ccan_19160"/>
<dbReference type="HOGENOM" id="CLU_3133606_0_0_10"/>
<sequence>MAAGDYAEGLTKMWGEALHSAEWWFSSITILADAVVSLFLKTSLLKNQQ</sequence>
<keyword evidence="1" id="KW-0812">Transmembrane</keyword>
<dbReference type="AlphaFoldDB" id="F9YTB3"/>
<evidence type="ECO:0000256" key="1">
    <source>
        <dbReference type="SAM" id="Phobius"/>
    </source>
</evidence>
<organism evidence="2 3">
    <name type="scientific">Capnocytophaga canimorsus (strain 5)</name>
    <dbReference type="NCBI Taxonomy" id="860228"/>
    <lineage>
        <taxon>Bacteria</taxon>
        <taxon>Pseudomonadati</taxon>
        <taxon>Bacteroidota</taxon>
        <taxon>Flavobacteriia</taxon>
        <taxon>Flavobacteriales</taxon>
        <taxon>Flavobacteriaceae</taxon>
        <taxon>Capnocytophaga</taxon>
    </lineage>
</organism>
<feature type="transmembrane region" description="Helical" evidence="1">
    <location>
        <begin position="23"/>
        <end position="40"/>
    </location>
</feature>
<evidence type="ECO:0000313" key="2">
    <source>
        <dbReference type="EMBL" id="AEK24032.1"/>
    </source>
</evidence>
<keyword evidence="1" id="KW-1133">Transmembrane helix</keyword>
<dbReference type="RefSeq" id="WP_013998016.1">
    <property type="nucleotide sequence ID" value="NC_015846.1"/>
</dbReference>
<reference evidence="2 3" key="1">
    <citation type="journal article" date="2011" name="J. Bacteriol.">
        <title>Complete genome sequence of the dog commensal and human pathogen Capnocytophaga canimorsus strain 5.</title>
        <authorList>
            <person name="Manfredi P."/>
            <person name="Pagni M."/>
            <person name="Cornelis G.R."/>
        </authorList>
    </citation>
    <scope>NUCLEOTIDE SEQUENCE [LARGE SCALE GENOMIC DNA]</scope>
    <source>
        <strain evidence="3">5</strain>
    </source>
</reference>
<dbReference type="STRING" id="860228.Ccan_19160"/>
<accession>F9YTB3</accession>
<dbReference type="EMBL" id="CP002113">
    <property type="protein sequence ID" value="AEK24032.1"/>
    <property type="molecule type" value="Genomic_DNA"/>
</dbReference>
<protein>
    <submittedName>
        <fullName evidence="2">Uncharacterized protein</fullName>
    </submittedName>
</protein>
<gene>
    <name evidence="2" type="ordered locus">Ccan_19160</name>
</gene>
<proteinExistence type="predicted"/>
<dbReference type="Proteomes" id="UP000008895">
    <property type="component" value="Chromosome"/>
</dbReference>
<evidence type="ECO:0000313" key="3">
    <source>
        <dbReference type="Proteomes" id="UP000008895"/>
    </source>
</evidence>
<keyword evidence="3" id="KW-1185">Reference proteome</keyword>
<keyword evidence="1" id="KW-0472">Membrane</keyword>